<dbReference type="SUPFAM" id="SSF56112">
    <property type="entry name" value="Protein kinase-like (PK-like)"/>
    <property type="match status" value="1"/>
</dbReference>
<dbReference type="PROSITE" id="PS00108">
    <property type="entry name" value="PROTEIN_KINASE_ST"/>
    <property type="match status" value="1"/>
</dbReference>
<evidence type="ECO:0000256" key="6">
    <source>
        <dbReference type="ARBA" id="ARBA00022741"/>
    </source>
</evidence>
<evidence type="ECO:0000256" key="9">
    <source>
        <dbReference type="ARBA" id="ARBA00047899"/>
    </source>
</evidence>
<evidence type="ECO:0000256" key="2">
    <source>
        <dbReference type="ARBA" id="ARBA00012513"/>
    </source>
</evidence>
<evidence type="ECO:0000259" key="12">
    <source>
        <dbReference type="PROSITE" id="PS50011"/>
    </source>
</evidence>
<reference evidence="13 14" key="3">
    <citation type="journal article" date="2010" name="BMC Genomics">
        <title>Transcriptome sequencing and comparative analysis of cucumber flowers with different sex types.</title>
        <authorList>
            <person name="Guo S."/>
            <person name="Zheng Y."/>
            <person name="Joung J.G."/>
            <person name="Liu S."/>
            <person name="Zhang Z."/>
            <person name="Crasta O.R."/>
            <person name="Sobral B.W."/>
            <person name="Xu Y."/>
            <person name="Huang S."/>
            <person name="Fei Z."/>
        </authorList>
    </citation>
    <scope>NUCLEOTIDE SEQUENCE [LARGE SCALE GENOMIC DNA]</scope>
    <source>
        <strain evidence="14">cv. 9930</strain>
    </source>
</reference>
<name>A0A0A0K4R9_CUCSA</name>
<dbReference type="GO" id="GO:0007165">
    <property type="term" value="P:signal transduction"/>
    <property type="evidence" value="ECO:0000318"/>
    <property type="project" value="GO_Central"/>
</dbReference>
<keyword evidence="6" id="KW-0547">Nucleotide-binding</keyword>
<dbReference type="InterPro" id="IPR000719">
    <property type="entry name" value="Prot_kinase_dom"/>
</dbReference>
<protein>
    <recommendedName>
        <fullName evidence="2">non-specific serine/threonine protein kinase</fullName>
        <ecNumber evidence="2">2.7.11.1</ecNumber>
    </recommendedName>
</protein>
<dbReference type="PANTHER" id="PTHR44329">
    <property type="entry name" value="SERINE/THREONINE-PROTEIN KINASE TNNI3K-RELATED"/>
    <property type="match status" value="1"/>
</dbReference>
<dbReference type="AlphaFoldDB" id="A0A0A0K4R9"/>
<dbReference type="Gene3D" id="3.30.200.20">
    <property type="entry name" value="Phosphorylase Kinase, domain 1"/>
    <property type="match status" value="1"/>
</dbReference>
<dbReference type="InterPro" id="IPR008271">
    <property type="entry name" value="Ser/Thr_kinase_AS"/>
</dbReference>
<reference evidence="13 14" key="1">
    <citation type="journal article" date="2009" name="Nat. Genet.">
        <title>The genome of the cucumber, Cucumis sativus L.</title>
        <authorList>
            <person name="Huang S."/>
            <person name="Li R."/>
            <person name="Zhang Z."/>
            <person name="Li L."/>
            <person name="Gu X."/>
            <person name="Fan W."/>
            <person name="Lucas W.J."/>
            <person name="Wang X."/>
            <person name="Xie B."/>
            <person name="Ni P."/>
            <person name="Ren Y."/>
            <person name="Zhu H."/>
            <person name="Li J."/>
            <person name="Lin K."/>
            <person name="Jin W."/>
            <person name="Fei Z."/>
            <person name="Li G."/>
            <person name="Staub J."/>
            <person name="Kilian A."/>
            <person name="van der Vossen E.A."/>
            <person name="Wu Y."/>
            <person name="Guo J."/>
            <person name="He J."/>
            <person name="Jia Z."/>
            <person name="Ren Y."/>
            <person name="Tian G."/>
            <person name="Lu Y."/>
            <person name="Ruan J."/>
            <person name="Qian W."/>
            <person name="Wang M."/>
            <person name="Huang Q."/>
            <person name="Li B."/>
            <person name="Xuan Z."/>
            <person name="Cao J."/>
            <person name="Asan"/>
            <person name="Wu Z."/>
            <person name="Zhang J."/>
            <person name="Cai Q."/>
            <person name="Bai Y."/>
            <person name="Zhao B."/>
            <person name="Han Y."/>
            <person name="Li Y."/>
            <person name="Li X."/>
            <person name="Wang S."/>
            <person name="Shi Q."/>
            <person name="Liu S."/>
            <person name="Cho W.K."/>
            <person name="Kim J.Y."/>
            <person name="Xu Y."/>
            <person name="Heller-Uszynska K."/>
            <person name="Miao H."/>
            <person name="Cheng Z."/>
            <person name="Zhang S."/>
            <person name="Wu J."/>
            <person name="Yang Y."/>
            <person name="Kang H."/>
            <person name="Li M."/>
            <person name="Liang H."/>
            <person name="Ren X."/>
            <person name="Shi Z."/>
            <person name="Wen M."/>
            <person name="Jian M."/>
            <person name="Yang H."/>
            <person name="Zhang G."/>
            <person name="Yang Z."/>
            <person name="Chen R."/>
            <person name="Liu S."/>
            <person name="Li J."/>
            <person name="Ma L."/>
            <person name="Liu H."/>
            <person name="Zhou Y."/>
            <person name="Zhao J."/>
            <person name="Fang X."/>
            <person name="Li G."/>
            <person name="Fang L."/>
            <person name="Li Y."/>
            <person name="Liu D."/>
            <person name="Zheng H."/>
            <person name="Zhang Y."/>
            <person name="Qin N."/>
            <person name="Li Z."/>
            <person name="Yang G."/>
            <person name="Yang S."/>
            <person name="Bolund L."/>
            <person name="Kristiansen K."/>
            <person name="Zheng H."/>
            <person name="Li S."/>
            <person name="Zhang X."/>
            <person name="Yang H."/>
            <person name="Wang J."/>
            <person name="Sun R."/>
            <person name="Zhang B."/>
            <person name="Jiang S."/>
            <person name="Wang J."/>
            <person name="Du Y."/>
            <person name="Li S."/>
        </authorList>
    </citation>
    <scope>NUCLEOTIDE SEQUENCE [LARGE SCALE GENOMIC DNA]</scope>
    <source>
        <strain evidence="14">cv. 9930</strain>
    </source>
</reference>
<dbReference type="Pfam" id="PF07714">
    <property type="entry name" value="PK_Tyr_Ser-Thr"/>
    <property type="match status" value="1"/>
</dbReference>
<evidence type="ECO:0000313" key="13">
    <source>
        <dbReference type="EMBL" id="KGN43282.1"/>
    </source>
</evidence>
<keyword evidence="14" id="KW-1185">Reference proteome</keyword>
<keyword evidence="7" id="KW-0418">Kinase</keyword>
<dbReference type="FunFam" id="3.30.200.20:FF:000060">
    <property type="entry name" value="Serine/threonine-protein kinase isoform 1"/>
    <property type="match status" value="1"/>
</dbReference>
<keyword evidence="8" id="KW-0067">ATP-binding</keyword>
<evidence type="ECO:0000256" key="11">
    <source>
        <dbReference type="SAM" id="MobiDB-lite"/>
    </source>
</evidence>
<organism evidence="13 14">
    <name type="scientific">Cucumis sativus</name>
    <name type="common">Cucumber</name>
    <dbReference type="NCBI Taxonomy" id="3659"/>
    <lineage>
        <taxon>Eukaryota</taxon>
        <taxon>Viridiplantae</taxon>
        <taxon>Streptophyta</taxon>
        <taxon>Embryophyta</taxon>
        <taxon>Tracheophyta</taxon>
        <taxon>Spermatophyta</taxon>
        <taxon>Magnoliopsida</taxon>
        <taxon>eudicotyledons</taxon>
        <taxon>Gunneridae</taxon>
        <taxon>Pentapetalae</taxon>
        <taxon>rosids</taxon>
        <taxon>fabids</taxon>
        <taxon>Cucurbitales</taxon>
        <taxon>Cucurbitaceae</taxon>
        <taxon>Benincaseae</taxon>
        <taxon>Cucumis</taxon>
    </lineage>
</organism>
<dbReference type="eggNOG" id="KOG0192">
    <property type="taxonomic scope" value="Eukaryota"/>
</dbReference>
<proteinExistence type="inferred from homology"/>
<keyword evidence="4" id="KW-0597">Phosphoprotein</keyword>
<feature type="compositionally biased region" description="Polar residues" evidence="11">
    <location>
        <begin position="128"/>
        <end position="137"/>
    </location>
</feature>
<dbReference type="FunFam" id="1.10.510.10:FF:000316">
    <property type="entry name" value="serine/threonine-protein kinase HT1"/>
    <property type="match status" value="1"/>
</dbReference>
<sequence length="536" mass="60958">MVMEDNESCGSRAYDLLSPAQSRQQRQKFEVYNEVLRRLKDSNNEEAIQPGFDDELWVHFNRLPTRYALDVNVERAEDVLMHKRLLQFAHDPANRPAIEVRLVQVQAVSDEHSADFADSCPVKDTDHNSSNCLSRQSMHPPPAFGSSPNLEALALEANNTQDLEVDQSVHARTQFFRPMHEITFSTDDKPKLLSQETERLKTALESEVLLVERRGWPNQKSSSPVGELDITAKCESDRVEIPTDGTDVWEINPRHLKFEHKVASGSYGDLYKGTYCSQEVAIKVLKTERVNTDMQSEFAQEVYIMRKVRHKNVVQFIGACTKPPSLCIVTEFMSGGSVYDYLHKQKGTFRLPSLLKVAIDVSKGMNYLHQNNIIHRDLKAANLLMDENEVVKVADFGVARVKAQSGVMTAETGTYRWMAPEVIEHKPYDHKADVFSFGIVLWELLTGKLPYEFLTPLQAAVGVVQKGLRPTMPKHTNPKLADLLEKCWQQDPSCRPDFCEIIDILLQITKEVAEEGEDRRKEKSGGFLSVLRRNHH</sequence>
<dbReference type="Gene3D" id="1.10.510.10">
    <property type="entry name" value="Transferase(Phosphotransferase) domain 1"/>
    <property type="match status" value="1"/>
</dbReference>
<evidence type="ECO:0000256" key="1">
    <source>
        <dbReference type="ARBA" id="ARBA00010507"/>
    </source>
</evidence>
<dbReference type="GO" id="GO:0004674">
    <property type="term" value="F:protein serine/threonine kinase activity"/>
    <property type="evidence" value="ECO:0000318"/>
    <property type="project" value="GO_Central"/>
</dbReference>
<dbReference type="SMART" id="SM00220">
    <property type="entry name" value="S_TKc"/>
    <property type="match status" value="1"/>
</dbReference>
<keyword evidence="5" id="KW-0808">Transferase</keyword>
<feature type="domain" description="Protein kinase" evidence="12">
    <location>
        <begin position="256"/>
        <end position="506"/>
    </location>
</feature>
<comment type="catalytic activity">
    <reaction evidence="10">
        <text>L-seryl-[protein] + ATP = O-phospho-L-seryl-[protein] + ADP + H(+)</text>
        <dbReference type="Rhea" id="RHEA:17989"/>
        <dbReference type="Rhea" id="RHEA-COMP:9863"/>
        <dbReference type="Rhea" id="RHEA-COMP:11604"/>
        <dbReference type="ChEBI" id="CHEBI:15378"/>
        <dbReference type="ChEBI" id="CHEBI:29999"/>
        <dbReference type="ChEBI" id="CHEBI:30616"/>
        <dbReference type="ChEBI" id="CHEBI:83421"/>
        <dbReference type="ChEBI" id="CHEBI:456216"/>
        <dbReference type="EC" id="2.7.11.1"/>
    </reaction>
</comment>
<reference evidence="13 14" key="2">
    <citation type="journal article" date="2009" name="PLoS ONE">
        <title>An integrated genetic and cytogenetic map of the cucumber genome.</title>
        <authorList>
            <person name="Ren Y."/>
            <person name="Zhang Z."/>
            <person name="Liu J."/>
            <person name="Staub J.E."/>
            <person name="Han Y."/>
            <person name="Cheng Z."/>
            <person name="Li X."/>
            <person name="Lu J."/>
            <person name="Miao H."/>
            <person name="Kang H."/>
            <person name="Xie B."/>
            <person name="Gu X."/>
            <person name="Wang X."/>
            <person name="Du Y."/>
            <person name="Jin W."/>
            <person name="Huang S."/>
        </authorList>
    </citation>
    <scope>NUCLEOTIDE SEQUENCE [LARGE SCALE GENOMIC DNA]</scope>
    <source>
        <strain evidence="14">cv. 9930</strain>
    </source>
</reference>
<dbReference type="InterPro" id="IPR001245">
    <property type="entry name" value="Ser-Thr/Tyr_kinase_cat_dom"/>
</dbReference>
<dbReference type="PRINTS" id="PR00109">
    <property type="entry name" value="TYRKINASE"/>
</dbReference>
<comment type="similarity">
    <text evidence="1">Belongs to the protein kinase superfamily. TKL Ser/Thr protein kinase family. RAF subfamily.</text>
</comment>
<dbReference type="Proteomes" id="UP000029981">
    <property type="component" value="Chromosome 7"/>
</dbReference>
<evidence type="ECO:0000313" key="14">
    <source>
        <dbReference type="Proteomes" id="UP000029981"/>
    </source>
</evidence>
<dbReference type="OMA" id="DLIKCEF"/>
<evidence type="ECO:0000256" key="3">
    <source>
        <dbReference type="ARBA" id="ARBA00022527"/>
    </source>
</evidence>
<accession>A0A0A0K4R9</accession>
<keyword evidence="3" id="KW-0723">Serine/threonine-protein kinase</keyword>
<evidence type="ECO:0000256" key="8">
    <source>
        <dbReference type="ARBA" id="ARBA00022840"/>
    </source>
</evidence>
<dbReference type="GO" id="GO:0005524">
    <property type="term" value="F:ATP binding"/>
    <property type="evidence" value="ECO:0007669"/>
    <property type="project" value="UniProtKB-KW"/>
</dbReference>
<reference evidence="13 14" key="4">
    <citation type="journal article" date="2011" name="BMC Genomics">
        <title>RNA-Seq improves annotation of protein-coding genes in the cucumber genome.</title>
        <authorList>
            <person name="Li Z."/>
            <person name="Zhang Z."/>
            <person name="Yan P."/>
            <person name="Huang S."/>
            <person name="Fei Z."/>
            <person name="Lin K."/>
        </authorList>
    </citation>
    <scope>NUCLEOTIDE SEQUENCE [LARGE SCALE GENOMIC DNA]</scope>
    <source>
        <strain evidence="14">cv. 9930</strain>
    </source>
</reference>
<gene>
    <name evidence="13" type="ORF">Csa_7G017160</name>
</gene>
<feature type="region of interest" description="Disordered" evidence="11">
    <location>
        <begin position="118"/>
        <end position="148"/>
    </location>
</feature>
<comment type="catalytic activity">
    <reaction evidence="9">
        <text>L-threonyl-[protein] + ATP = O-phospho-L-threonyl-[protein] + ADP + H(+)</text>
        <dbReference type="Rhea" id="RHEA:46608"/>
        <dbReference type="Rhea" id="RHEA-COMP:11060"/>
        <dbReference type="Rhea" id="RHEA-COMP:11605"/>
        <dbReference type="ChEBI" id="CHEBI:15378"/>
        <dbReference type="ChEBI" id="CHEBI:30013"/>
        <dbReference type="ChEBI" id="CHEBI:30616"/>
        <dbReference type="ChEBI" id="CHEBI:61977"/>
        <dbReference type="ChEBI" id="CHEBI:456216"/>
        <dbReference type="EC" id="2.7.11.1"/>
    </reaction>
</comment>
<evidence type="ECO:0000256" key="5">
    <source>
        <dbReference type="ARBA" id="ARBA00022679"/>
    </source>
</evidence>
<dbReference type="PROSITE" id="PS50011">
    <property type="entry name" value="PROTEIN_KINASE_DOM"/>
    <property type="match status" value="1"/>
</dbReference>
<dbReference type="InterPro" id="IPR051681">
    <property type="entry name" value="Ser/Thr_Kinases-Pseudokinases"/>
</dbReference>
<evidence type="ECO:0000256" key="4">
    <source>
        <dbReference type="ARBA" id="ARBA00022553"/>
    </source>
</evidence>
<dbReference type="EC" id="2.7.11.1" evidence="2"/>
<evidence type="ECO:0000256" key="10">
    <source>
        <dbReference type="ARBA" id="ARBA00048679"/>
    </source>
</evidence>
<dbReference type="PANTHER" id="PTHR44329:SF128">
    <property type="entry name" value="SERINE_THREONINE-PROTEIN KINASE STY46"/>
    <property type="match status" value="1"/>
</dbReference>
<feature type="compositionally biased region" description="Basic and acidic residues" evidence="11">
    <location>
        <begin position="118"/>
        <end position="127"/>
    </location>
</feature>
<evidence type="ECO:0000256" key="7">
    <source>
        <dbReference type="ARBA" id="ARBA00022777"/>
    </source>
</evidence>
<dbReference type="CDD" id="cd13999">
    <property type="entry name" value="STKc_MAP3K-like"/>
    <property type="match status" value="1"/>
</dbReference>
<dbReference type="EMBL" id="CM002928">
    <property type="protein sequence ID" value="KGN43282.1"/>
    <property type="molecule type" value="Genomic_DNA"/>
</dbReference>
<dbReference type="Gramene" id="KGN43282">
    <property type="protein sequence ID" value="KGN43282"/>
    <property type="gene ID" value="Csa_7G017160"/>
</dbReference>
<dbReference type="InterPro" id="IPR011009">
    <property type="entry name" value="Kinase-like_dom_sf"/>
</dbReference>